<reference evidence="11 12" key="1">
    <citation type="submission" date="2016-11" db="EMBL/GenBank/DDBJ databases">
        <authorList>
            <person name="Jaros S."/>
            <person name="Januszkiewicz K."/>
            <person name="Wedrychowicz H."/>
        </authorList>
    </citation>
    <scope>NUCLEOTIDE SEQUENCE [LARGE SCALE GENOMIC DNA]</scope>
    <source>
        <strain evidence="11 12">DSM 17477</strain>
    </source>
</reference>
<dbReference type="PIRSF" id="PIRSF000388">
    <property type="entry name" value="Pantoate_hydroxy_MeTrfase"/>
    <property type="match status" value="1"/>
</dbReference>
<dbReference type="GO" id="GO:0032259">
    <property type="term" value="P:methylation"/>
    <property type="evidence" value="ECO:0007669"/>
    <property type="project" value="UniProtKB-KW"/>
</dbReference>
<dbReference type="FunFam" id="3.20.20.60:FF:000003">
    <property type="entry name" value="3-methyl-2-oxobutanoate hydroxymethyltransferase"/>
    <property type="match status" value="1"/>
</dbReference>
<evidence type="ECO:0000256" key="5">
    <source>
        <dbReference type="ARBA" id="ARBA00022679"/>
    </source>
</evidence>
<feature type="binding site" evidence="7 10">
    <location>
        <position position="46"/>
    </location>
    <ligand>
        <name>Mg(2+)</name>
        <dbReference type="ChEBI" id="CHEBI:18420"/>
    </ligand>
</feature>
<evidence type="ECO:0000256" key="6">
    <source>
        <dbReference type="ARBA" id="ARBA00056497"/>
    </source>
</evidence>
<dbReference type="GO" id="GO:0003864">
    <property type="term" value="F:3-methyl-2-oxobutanoate hydroxymethyltransferase activity"/>
    <property type="evidence" value="ECO:0007669"/>
    <property type="project" value="UniProtKB-UniRule"/>
</dbReference>
<keyword evidence="7 10" id="KW-0479">Metal-binding</keyword>
<feature type="binding site" evidence="7 9">
    <location>
        <position position="85"/>
    </location>
    <ligand>
        <name>3-methyl-2-oxobutanoate</name>
        <dbReference type="ChEBI" id="CHEBI:11851"/>
    </ligand>
</feature>
<dbReference type="NCBIfam" id="NF001452">
    <property type="entry name" value="PRK00311.1"/>
    <property type="match status" value="1"/>
</dbReference>
<keyword evidence="7" id="KW-0963">Cytoplasm</keyword>
<dbReference type="PANTHER" id="PTHR20881:SF0">
    <property type="entry name" value="3-METHYL-2-OXOBUTANOATE HYDROXYMETHYLTRANSFERASE"/>
    <property type="match status" value="1"/>
</dbReference>
<dbReference type="InterPro" id="IPR040442">
    <property type="entry name" value="Pyrv_kinase-like_dom_sf"/>
</dbReference>
<sequence>MARRKSILDLYKMKEQGEKLSWITAYDYPMASFAEQAGMDMILVGDSLGMVVMGYNGTVPVTMDDCISHCQSVRRGAPNTMIVGDMPFGAYQTSDEDAVRNAVRFLKEADMDAIKLEGGVRIASRIRAITDAGIVVCGHIGLTPQSSGALGGFKAQGRKIPGAKAMIEDALAVQEAGARMILLEAMPPELTAFITELLDIPVYSIGAGEPCDGQLIICGDMLGMFQAFTPKFVKKYANVAEVIINAMKEYVTDVKESKFPEDKHVYHIQDSLEDFEKLFDEYRKDSMIKL</sequence>
<dbReference type="GO" id="GO:0000287">
    <property type="term" value="F:magnesium ion binding"/>
    <property type="evidence" value="ECO:0007669"/>
    <property type="project" value="TreeGrafter"/>
</dbReference>
<dbReference type="AlphaFoldDB" id="A0A1M6MW29"/>
<dbReference type="Gene3D" id="3.20.20.60">
    <property type="entry name" value="Phosphoenolpyruvate-binding domains"/>
    <property type="match status" value="1"/>
</dbReference>
<evidence type="ECO:0000256" key="7">
    <source>
        <dbReference type="HAMAP-Rule" id="MF_00156"/>
    </source>
</evidence>
<comment type="cofactor">
    <cofactor evidence="7 10">
        <name>Mg(2+)</name>
        <dbReference type="ChEBI" id="CHEBI:18420"/>
    </cofactor>
    <text evidence="7 10">Binds 1 Mg(2+) ion per subunit.</text>
</comment>
<name>A0A1M6MW29_9FIRM</name>
<dbReference type="RefSeq" id="WP_073051045.1">
    <property type="nucleotide sequence ID" value="NZ_FQZL01000050.1"/>
</dbReference>
<gene>
    <name evidence="7" type="primary">panB</name>
    <name evidence="11" type="ORF">SAMN02745751_03610</name>
</gene>
<comment type="pathway">
    <text evidence="1 7">Cofactor biosynthesis; (R)-pantothenate biosynthesis; (R)-pantoate from 3-methyl-2-oxobutanoate: step 1/2.</text>
</comment>
<keyword evidence="12" id="KW-1185">Reference proteome</keyword>
<dbReference type="EMBL" id="FQZL01000050">
    <property type="protein sequence ID" value="SHJ87626.1"/>
    <property type="molecule type" value="Genomic_DNA"/>
</dbReference>
<keyword evidence="5 7" id="KW-0808">Transferase</keyword>
<feature type="active site" description="Proton acceptor" evidence="7 8">
    <location>
        <position position="184"/>
    </location>
</feature>
<evidence type="ECO:0000256" key="4">
    <source>
        <dbReference type="ARBA" id="ARBA00022655"/>
    </source>
</evidence>
<feature type="binding site" evidence="7 9">
    <location>
        <begin position="46"/>
        <end position="47"/>
    </location>
    <ligand>
        <name>3-methyl-2-oxobutanoate</name>
        <dbReference type="ChEBI" id="CHEBI:11851"/>
    </ligand>
</feature>
<accession>A0A1M6MW29</accession>
<comment type="function">
    <text evidence="6 7">Catalyzes the reversible reaction in which hydroxymethyl group from 5,10-methylenetetrahydrofolate is transferred onto alpha-ketoisovalerate to form ketopantoate.</text>
</comment>
<evidence type="ECO:0000313" key="12">
    <source>
        <dbReference type="Proteomes" id="UP000184052"/>
    </source>
</evidence>
<evidence type="ECO:0000256" key="8">
    <source>
        <dbReference type="PIRSR" id="PIRSR000388-1"/>
    </source>
</evidence>
<dbReference type="InterPro" id="IPR003700">
    <property type="entry name" value="Pantoate_hydroxy_MeTrfase"/>
</dbReference>
<dbReference type="OrthoDB" id="9781789at2"/>
<dbReference type="Pfam" id="PF02548">
    <property type="entry name" value="Pantoate_transf"/>
    <property type="match status" value="1"/>
</dbReference>
<keyword evidence="7 10" id="KW-0460">Magnesium</keyword>
<dbReference type="EC" id="2.1.2.11" evidence="7"/>
<evidence type="ECO:0000256" key="10">
    <source>
        <dbReference type="PIRSR" id="PIRSR000388-3"/>
    </source>
</evidence>
<organism evidence="11 12">
    <name type="scientific">Dethiosulfatibacter aminovorans DSM 17477</name>
    <dbReference type="NCBI Taxonomy" id="1121476"/>
    <lineage>
        <taxon>Bacteria</taxon>
        <taxon>Bacillati</taxon>
        <taxon>Bacillota</taxon>
        <taxon>Tissierellia</taxon>
        <taxon>Dethiosulfatibacter</taxon>
    </lineage>
</organism>
<feature type="binding site" evidence="7 10">
    <location>
        <position position="117"/>
    </location>
    <ligand>
        <name>Mg(2+)</name>
        <dbReference type="ChEBI" id="CHEBI:18420"/>
    </ligand>
</feature>
<dbReference type="NCBIfam" id="TIGR00222">
    <property type="entry name" value="panB"/>
    <property type="match status" value="1"/>
</dbReference>
<evidence type="ECO:0000256" key="3">
    <source>
        <dbReference type="ARBA" id="ARBA00011424"/>
    </source>
</evidence>
<dbReference type="GO" id="GO:0015940">
    <property type="term" value="P:pantothenate biosynthetic process"/>
    <property type="evidence" value="ECO:0007669"/>
    <property type="project" value="UniProtKB-UniRule"/>
</dbReference>
<feature type="binding site" evidence="7 10">
    <location>
        <position position="85"/>
    </location>
    <ligand>
        <name>Mg(2+)</name>
        <dbReference type="ChEBI" id="CHEBI:18420"/>
    </ligand>
</feature>
<dbReference type="Proteomes" id="UP000184052">
    <property type="component" value="Unassembled WGS sequence"/>
</dbReference>
<dbReference type="UniPathway" id="UPA00028">
    <property type="reaction ID" value="UER00003"/>
</dbReference>
<comment type="subcellular location">
    <subcellularLocation>
        <location evidence="7">Cytoplasm</location>
    </subcellularLocation>
</comment>
<comment type="similarity">
    <text evidence="2 7">Belongs to the PanB family.</text>
</comment>
<comment type="subunit">
    <text evidence="3 7">Homodecamer; pentamer of dimers.</text>
</comment>
<dbReference type="HAMAP" id="MF_00156">
    <property type="entry name" value="PanB"/>
    <property type="match status" value="1"/>
</dbReference>
<dbReference type="InterPro" id="IPR015813">
    <property type="entry name" value="Pyrv/PenolPyrv_kinase-like_dom"/>
</dbReference>
<protein>
    <recommendedName>
        <fullName evidence="7">3-methyl-2-oxobutanoate hydroxymethyltransferase</fullName>
        <ecNumber evidence="7">2.1.2.11</ecNumber>
    </recommendedName>
    <alternativeName>
        <fullName evidence="7">Ketopantoate hydroxymethyltransferase</fullName>
        <shortName evidence="7">KPHMT</shortName>
    </alternativeName>
</protein>
<evidence type="ECO:0000256" key="9">
    <source>
        <dbReference type="PIRSR" id="PIRSR000388-2"/>
    </source>
</evidence>
<proteinExistence type="inferred from homology"/>
<evidence type="ECO:0000256" key="2">
    <source>
        <dbReference type="ARBA" id="ARBA00008676"/>
    </source>
</evidence>
<keyword evidence="4 7" id="KW-0566">Pantothenate biosynthesis</keyword>
<dbReference type="GO" id="GO:0005737">
    <property type="term" value="C:cytoplasm"/>
    <property type="evidence" value="ECO:0007669"/>
    <property type="project" value="UniProtKB-SubCell"/>
</dbReference>
<keyword evidence="11" id="KW-0489">Methyltransferase</keyword>
<evidence type="ECO:0000313" key="11">
    <source>
        <dbReference type="EMBL" id="SHJ87626.1"/>
    </source>
</evidence>
<dbReference type="GO" id="GO:0008168">
    <property type="term" value="F:methyltransferase activity"/>
    <property type="evidence" value="ECO:0007669"/>
    <property type="project" value="UniProtKB-KW"/>
</dbReference>
<comment type="catalytic activity">
    <reaction evidence="7">
        <text>(6R)-5,10-methylene-5,6,7,8-tetrahydrofolate + 3-methyl-2-oxobutanoate + H2O = 2-dehydropantoate + (6S)-5,6,7,8-tetrahydrofolate</text>
        <dbReference type="Rhea" id="RHEA:11824"/>
        <dbReference type="ChEBI" id="CHEBI:11561"/>
        <dbReference type="ChEBI" id="CHEBI:11851"/>
        <dbReference type="ChEBI" id="CHEBI:15377"/>
        <dbReference type="ChEBI" id="CHEBI:15636"/>
        <dbReference type="ChEBI" id="CHEBI:57453"/>
        <dbReference type="EC" id="2.1.2.11"/>
    </reaction>
</comment>
<dbReference type="STRING" id="1121476.SAMN02745751_03610"/>
<dbReference type="SUPFAM" id="SSF51621">
    <property type="entry name" value="Phosphoenolpyruvate/pyruvate domain"/>
    <property type="match status" value="1"/>
</dbReference>
<evidence type="ECO:0000256" key="1">
    <source>
        <dbReference type="ARBA" id="ARBA00005033"/>
    </source>
</evidence>
<dbReference type="PANTHER" id="PTHR20881">
    <property type="entry name" value="3-METHYL-2-OXOBUTANOATE HYDROXYMETHYLTRANSFERASE"/>
    <property type="match status" value="1"/>
</dbReference>
<dbReference type="CDD" id="cd06557">
    <property type="entry name" value="KPHMT-like"/>
    <property type="match status" value="1"/>
</dbReference>
<feature type="binding site" evidence="7 9">
    <location>
        <position position="115"/>
    </location>
    <ligand>
        <name>3-methyl-2-oxobutanoate</name>
        <dbReference type="ChEBI" id="CHEBI:11851"/>
    </ligand>
</feature>